<dbReference type="HOGENOM" id="CLU_020473_3_3_9"/>
<keyword evidence="10 11" id="KW-0472">Membrane</keyword>
<dbReference type="PANTHER" id="PTHR34220:SF7">
    <property type="entry name" value="SENSOR HISTIDINE KINASE YPDA"/>
    <property type="match status" value="1"/>
</dbReference>
<feature type="transmembrane region" description="Helical" evidence="11">
    <location>
        <begin position="136"/>
        <end position="154"/>
    </location>
</feature>
<organism evidence="13 14">
    <name type="scientific">Clostridium botulinum B2 450</name>
    <dbReference type="NCBI Taxonomy" id="1379739"/>
    <lineage>
        <taxon>Bacteria</taxon>
        <taxon>Bacillati</taxon>
        <taxon>Bacillota</taxon>
        <taxon>Clostridia</taxon>
        <taxon>Eubacteriales</taxon>
        <taxon>Clostridiaceae</taxon>
        <taxon>Clostridium</taxon>
    </lineage>
</organism>
<dbReference type="Pfam" id="PF02518">
    <property type="entry name" value="HATPase_c"/>
    <property type="match status" value="1"/>
</dbReference>
<evidence type="ECO:0000256" key="2">
    <source>
        <dbReference type="ARBA" id="ARBA00022475"/>
    </source>
</evidence>
<evidence type="ECO:0000256" key="6">
    <source>
        <dbReference type="ARBA" id="ARBA00022777"/>
    </source>
</evidence>
<feature type="transmembrane region" description="Helical" evidence="11">
    <location>
        <begin position="70"/>
        <end position="91"/>
    </location>
</feature>
<keyword evidence="5" id="KW-0547">Nucleotide-binding</keyword>
<proteinExistence type="predicted"/>
<sequence length="544" mass="61675">MIYIQLLESMSLIGIAAYLYSQTKTFNKFLKNKSDYKYKLIIITFFSVLSMLGTYTGVNIEPYALANARPIGAIVAGYIGGPLVGIMVGIIAGTHRYFLGGFTALSCAISTIIEGIVGGIANVITKDKSLDVSTGITAAIIAEVLQMIIILLIAKPYENALQLERVIALPMIITNSIGVGIFINIINNTQEHYKKIGAIQSQKALNIAKKTSIYLRSGFNQEISDKVCSIIYEAINLESIFIAENDGIFSYNGEELNKEKLKYKIKEYFNFKDYKLIKFEDNNKEKLFYCIPIYTDKDKFKFVIGIQIKSYKSVDKYFSDFAKELSALLATQIELYELDQLAQEVSKAELKMLRNQIHPHFLFNTLNTIASFCRTDPIKARELILNLSNYFRQTLKRQEEKIILKEEIEFLESYLAIEKARFGERLNVDINIPEELLDFKVPVFVLQPIIENSMKHGILIKPQGGEVTITAIDEKDKIKFVIKDTGVGMDENTLNCVVKDWPGIGLSNVNKRLKLLYGEKNFIHIKSKLNEGTKVMFYIPKEVF</sequence>
<evidence type="ECO:0000313" key="14">
    <source>
        <dbReference type="Proteomes" id="UP000032250"/>
    </source>
</evidence>
<feature type="transmembrane region" description="Helical" evidence="11">
    <location>
        <begin position="98"/>
        <end position="124"/>
    </location>
</feature>
<dbReference type="PATRIC" id="fig|1379739.3.peg.3821"/>
<dbReference type="OrthoDB" id="9809348at2"/>
<dbReference type="Proteomes" id="UP000032250">
    <property type="component" value="Unassembled WGS sequence"/>
</dbReference>
<protein>
    <submittedName>
        <fullName evidence="13">Histidine kinase</fullName>
    </submittedName>
</protein>
<dbReference type="GO" id="GO:0071555">
    <property type="term" value="P:cell wall organization"/>
    <property type="evidence" value="ECO:0007669"/>
    <property type="project" value="InterPro"/>
</dbReference>
<accession>A0A0D1BQV0</accession>
<dbReference type="InterPro" id="IPR005467">
    <property type="entry name" value="His_kinase_dom"/>
</dbReference>
<keyword evidence="7" id="KW-0067">ATP-binding</keyword>
<evidence type="ECO:0000256" key="9">
    <source>
        <dbReference type="ARBA" id="ARBA00023012"/>
    </source>
</evidence>
<keyword evidence="6 13" id="KW-0418">Kinase</keyword>
<dbReference type="InterPro" id="IPR011620">
    <property type="entry name" value="Sig_transdc_His_kinase_LytS_TM"/>
</dbReference>
<dbReference type="GO" id="GO:0005886">
    <property type="term" value="C:plasma membrane"/>
    <property type="evidence" value="ECO:0007669"/>
    <property type="project" value="UniProtKB-SubCell"/>
</dbReference>
<dbReference type="SMART" id="SM00387">
    <property type="entry name" value="HATPase_c"/>
    <property type="match status" value="1"/>
</dbReference>
<evidence type="ECO:0000256" key="7">
    <source>
        <dbReference type="ARBA" id="ARBA00022840"/>
    </source>
</evidence>
<evidence type="ECO:0000259" key="12">
    <source>
        <dbReference type="PROSITE" id="PS50109"/>
    </source>
</evidence>
<evidence type="ECO:0000256" key="1">
    <source>
        <dbReference type="ARBA" id="ARBA00004651"/>
    </source>
</evidence>
<keyword evidence="9" id="KW-0902">Two-component regulatory system</keyword>
<dbReference type="Gene3D" id="3.30.565.10">
    <property type="entry name" value="Histidine kinase-like ATPase, C-terminal domain"/>
    <property type="match status" value="1"/>
</dbReference>
<evidence type="ECO:0000256" key="10">
    <source>
        <dbReference type="ARBA" id="ARBA00023136"/>
    </source>
</evidence>
<evidence type="ECO:0000256" key="11">
    <source>
        <dbReference type="SAM" id="Phobius"/>
    </source>
</evidence>
<dbReference type="Pfam" id="PF07694">
    <property type="entry name" value="5TM-5TMR_LYT"/>
    <property type="match status" value="1"/>
</dbReference>
<keyword evidence="3" id="KW-0808">Transferase</keyword>
<dbReference type="InterPro" id="IPR010559">
    <property type="entry name" value="Sig_transdc_His_kin_internal"/>
</dbReference>
<feature type="transmembrane region" description="Helical" evidence="11">
    <location>
        <begin position="166"/>
        <end position="186"/>
    </location>
</feature>
<evidence type="ECO:0000256" key="4">
    <source>
        <dbReference type="ARBA" id="ARBA00022692"/>
    </source>
</evidence>
<feature type="domain" description="Histidine kinase" evidence="12">
    <location>
        <begin position="446"/>
        <end position="543"/>
    </location>
</feature>
<keyword evidence="4 11" id="KW-0812">Transmembrane</keyword>
<dbReference type="PROSITE" id="PS50109">
    <property type="entry name" value="HIS_KIN"/>
    <property type="match status" value="1"/>
</dbReference>
<keyword evidence="8 11" id="KW-1133">Transmembrane helix</keyword>
<dbReference type="Gene3D" id="1.10.1760.20">
    <property type="match status" value="1"/>
</dbReference>
<dbReference type="InterPro" id="IPR036890">
    <property type="entry name" value="HATPase_C_sf"/>
</dbReference>
<evidence type="ECO:0000256" key="8">
    <source>
        <dbReference type="ARBA" id="ARBA00022989"/>
    </source>
</evidence>
<dbReference type="AlphaFoldDB" id="A0A0D1BQV0"/>
<dbReference type="RefSeq" id="WP_003483249.1">
    <property type="nucleotide sequence ID" value="NZ_JXSU01000008.1"/>
</dbReference>
<dbReference type="GO" id="GO:0005524">
    <property type="term" value="F:ATP binding"/>
    <property type="evidence" value="ECO:0007669"/>
    <property type="project" value="UniProtKB-KW"/>
</dbReference>
<comment type="caution">
    <text evidence="13">The sequence shown here is derived from an EMBL/GenBank/DDBJ whole genome shotgun (WGS) entry which is preliminary data.</text>
</comment>
<evidence type="ECO:0000313" key="13">
    <source>
        <dbReference type="EMBL" id="KIS22197.1"/>
    </source>
</evidence>
<keyword evidence="2" id="KW-1003">Cell membrane</keyword>
<evidence type="ECO:0000256" key="3">
    <source>
        <dbReference type="ARBA" id="ARBA00022679"/>
    </source>
</evidence>
<dbReference type="InterPro" id="IPR003594">
    <property type="entry name" value="HATPase_dom"/>
</dbReference>
<evidence type="ECO:0000256" key="5">
    <source>
        <dbReference type="ARBA" id="ARBA00022741"/>
    </source>
</evidence>
<dbReference type="EMBL" id="JXSU01000008">
    <property type="protein sequence ID" value="KIS22197.1"/>
    <property type="molecule type" value="Genomic_DNA"/>
</dbReference>
<feature type="transmembrane region" description="Helical" evidence="11">
    <location>
        <begin position="38"/>
        <end position="58"/>
    </location>
</feature>
<dbReference type="Pfam" id="PF06580">
    <property type="entry name" value="His_kinase"/>
    <property type="match status" value="1"/>
</dbReference>
<gene>
    <name evidence="13" type="ORF">N495_17205</name>
</gene>
<dbReference type="PANTHER" id="PTHR34220">
    <property type="entry name" value="SENSOR HISTIDINE KINASE YPDA"/>
    <property type="match status" value="1"/>
</dbReference>
<dbReference type="InterPro" id="IPR050640">
    <property type="entry name" value="Bact_2-comp_sensor_kinase"/>
</dbReference>
<comment type="subcellular location">
    <subcellularLocation>
        <location evidence="1">Cell membrane</location>
        <topology evidence="1">Multi-pass membrane protein</topology>
    </subcellularLocation>
</comment>
<dbReference type="SUPFAM" id="SSF55874">
    <property type="entry name" value="ATPase domain of HSP90 chaperone/DNA topoisomerase II/histidine kinase"/>
    <property type="match status" value="1"/>
</dbReference>
<name>A0A0D1BQV0_CLOBO</name>
<dbReference type="GO" id="GO:0000155">
    <property type="term" value="F:phosphorelay sensor kinase activity"/>
    <property type="evidence" value="ECO:0007669"/>
    <property type="project" value="InterPro"/>
</dbReference>
<reference evidence="13 14" key="1">
    <citation type="submission" date="2014-06" db="EMBL/GenBank/DDBJ databases">
        <title>Genome characterization of distinct group I Clostridium botulinum lineages.</title>
        <authorList>
            <person name="Giordani F."/>
            <person name="Anselmo A."/>
            <person name="Fillo S."/>
            <person name="Palozzi A.M."/>
            <person name="Fortunato A."/>
            <person name="Gentile B."/>
            <person name="Ciammaruconi A."/>
            <person name="Anniballi F."/>
            <person name="De Medici D."/>
            <person name="Lista F."/>
        </authorList>
    </citation>
    <scope>NUCLEOTIDE SEQUENCE [LARGE SCALE GENOMIC DNA]</scope>
    <source>
        <strain evidence="13 14">B2 450</strain>
    </source>
</reference>